<feature type="chain" id="PRO_5006914191" description="Transporter" evidence="1">
    <location>
        <begin position="22"/>
        <end position="327"/>
    </location>
</feature>
<reference evidence="2 3" key="1">
    <citation type="submission" date="2015-11" db="EMBL/GenBank/DDBJ databases">
        <title>Genomic analysis of 38 Legionella species identifies large and diverse effector repertoires.</title>
        <authorList>
            <person name="Burstein D."/>
            <person name="Amaro F."/>
            <person name="Zusman T."/>
            <person name="Lifshitz Z."/>
            <person name="Cohen O."/>
            <person name="Gilbert J.A."/>
            <person name="Pupko T."/>
            <person name="Shuman H.A."/>
            <person name="Segal G."/>
        </authorList>
    </citation>
    <scope>NUCLEOTIDE SEQUENCE [LARGE SCALE GENOMIC DNA]</scope>
    <source>
        <strain evidence="2 3">JA-26-G1-E2</strain>
    </source>
</reference>
<evidence type="ECO:0008006" key="4">
    <source>
        <dbReference type="Google" id="ProtNLM"/>
    </source>
</evidence>
<accession>A0A0W0UNS6</accession>
<evidence type="ECO:0000256" key="1">
    <source>
        <dbReference type="SAM" id="SignalP"/>
    </source>
</evidence>
<comment type="caution">
    <text evidence="2">The sequence shown here is derived from an EMBL/GenBank/DDBJ whole genome shotgun (WGS) entry which is preliminary data.</text>
</comment>
<proteinExistence type="predicted"/>
<keyword evidence="1" id="KW-0732">Signal</keyword>
<evidence type="ECO:0000313" key="2">
    <source>
        <dbReference type="EMBL" id="KTD09286.1"/>
    </source>
</evidence>
<feature type="signal peptide" evidence="1">
    <location>
        <begin position="1"/>
        <end position="21"/>
    </location>
</feature>
<gene>
    <name evidence="2" type="ORF">Ljam_0636</name>
</gene>
<dbReference type="OrthoDB" id="5562536at2"/>
<evidence type="ECO:0000313" key="3">
    <source>
        <dbReference type="Proteomes" id="UP000054715"/>
    </source>
</evidence>
<name>A0A0W0UNS6_9GAMM</name>
<dbReference type="Proteomes" id="UP000054715">
    <property type="component" value="Unassembled WGS sequence"/>
</dbReference>
<protein>
    <recommendedName>
        <fullName evidence="4">Transporter</fullName>
    </recommendedName>
</protein>
<sequence>MNKFFLWVVSLSFCHLQLMYANTSQRSLHNFSTGIGTPIVTSTTDTLDKGSWSVNERTEYYRTRPIADAELLKSAEYESQTGLLINYLLMSYGLIDNFTAGISIPIQRSYHLRGLTEIDDNIFRLMNLGDISGLADTTIFGMWRITEGNNKLPLTTALFIGLNTPTGKTTVKTTTGELFDASDQPGTGAWMPVAGLIFSKNFGHLSISNNYFYTQTTKGTQDTLLGSYFDYNFAVTYPAFKHSGKTYYSVDAILELTGEYWKKDKVQGIKSPNSGGNSIYLNPGFRVNIGETTSFYLGAGFPISEKLNGTQSPSQYALYGGIDISFE</sequence>
<dbReference type="RefSeq" id="WP_058448693.1">
    <property type="nucleotide sequence ID" value="NZ_CAAAJF010000015.1"/>
</dbReference>
<dbReference type="STRING" id="455.Ljam_0636"/>
<organism evidence="2 3">
    <name type="scientific">Legionella jamestowniensis</name>
    <dbReference type="NCBI Taxonomy" id="455"/>
    <lineage>
        <taxon>Bacteria</taxon>
        <taxon>Pseudomonadati</taxon>
        <taxon>Pseudomonadota</taxon>
        <taxon>Gammaproteobacteria</taxon>
        <taxon>Legionellales</taxon>
        <taxon>Legionellaceae</taxon>
        <taxon>Legionella</taxon>
    </lineage>
</organism>
<dbReference type="PATRIC" id="fig|455.5.peg.676"/>
<dbReference type="AlphaFoldDB" id="A0A0W0UNS6"/>
<dbReference type="EMBL" id="LNYG01000012">
    <property type="protein sequence ID" value="KTD09286.1"/>
    <property type="molecule type" value="Genomic_DNA"/>
</dbReference>